<dbReference type="InterPro" id="IPR002178">
    <property type="entry name" value="PTS_EIIA_type-2_dom"/>
</dbReference>
<dbReference type="PROSITE" id="PS51094">
    <property type="entry name" value="PTS_EIIA_TYPE_2"/>
    <property type="match status" value="1"/>
</dbReference>
<feature type="domain" description="PTS EIIA type-4" evidence="6">
    <location>
        <begin position="603"/>
        <end position="733"/>
    </location>
</feature>
<dbReference type="SUPFAM" id="SSF52540">
    <property type="entry name" value="P-loop containing nucleoside triphosphate hydrolases"/>
    <property type="match status" value="1"/>
</dbReference>
<evidence type="ECO:0000259" key="6">
    <source>
        <dbReference type="PROSITE" id="PS51096"/>
    </source>
</evidence>
<feature type="domain" description="Sigma-54 factor interaction" evidence="4">
    <location>
        <begin position="132"/>
        <end position="367"/>
    </location>
</feature>
<feature type="domain" description="PRD" evidence="7">
    <location>
        <begin position="496"/>
        <end position="600"/>
    </location>
</feature>
<dbReference type="InterPro" id="IPR004701">
    <property type="entry name" value="PTS_EIIA_man-typ"/>
</dbReference>
<dbReference type="GO" id="GO:0006355">
    <property type="term" value="P:regulation of DNA-templated transcription"/>
    <property type="evidence" value="ECO:0007669"/>
    <property type="project" value="InterPro"/>
</dbReference>
<name>A0A1M4U2H5_9FIRM</name>
<dbReference type="GO" id="GO:0009401">
    <property type="term" value="P:phosphoenolpyruvate-dependent sugar phosphotransferase system"/>
    <property type="evidence" value="ECO:0007669"/>
    <property type="project" value="InterPro"/>
</dbReference>
<dbReference type="OrthoDB" id="9803970at2"/>
<dbReference type="SUPFAM" id="SSF63520">
    <property type="entry name" value="PTS-regulatory domain, PRD"/>
    <property type="match status" value="1"/>
</dbReference>
<dbReference type="Gene3D" id="3.40.930.10">
    <property type="entry name" value="Mannitol-specific EII, Chain A"/>
    <property type="match status" value="1"/>
</dbReference>
<dbReference type="PANTHER" id="PTHR32071">
    <property type="entry name" value="TRANSCRIPTIONAL REGULATORY PROTEIN"/>
    <property type="match status" value="1"/>
</dbReference>
<dbReference type="PROSITE" id="PS00676">
    <property type="entry name" value="SIGMA54_INTERACT_2"/>
    <property type="match status" value="1"/>
</dbReference>
<evidence type="ECO:0000256" key="3">
    <source>
        <dbReference type="ARBA" id="ARBA00022840"/>
    </source>
</evidence>
<evidence type="ECO:0000259" key="5">
    <source>
        <dbReference type="PROSITE" id="PS51094"/>
    </source>
</evidence>
<dbReference type="Pfam" id="PF03610">
    <property type="entry name" value="EIIA-man"/>
    <property type="match status" value="1"/>
</dbReference>
<dbReference type="PANTHER" id="PTHR32071:SF38">
    <property type="entry name" value="PSP OPERON TRANSCRIPTIONAL ACTIVATOR"/>
    <property type="match status" value="1"/>
</dbReference>
<dbReference type="GO" id="GO:0003677">
    <property type="term" value="F:DNA binding"/>
    <property type="evidence" value="ECO:0007669"/>
    <property type="project" value="UniProtKB-KW"/>
</dbReference>
<dbReference type="InterPro" id="IPR036662">
    <property type="entry name" value="PTS_EIIA_man-typ_sf"/>
</dbReference>
<dbReference type="SMART" id="SM00382">
    <property type="entry name" value="AAA"/>
    <property type="match status" value="1"/>
</dbReference>
<dbReference type="SUPFAM" id="SSF55804">
    <property type="entry name" value="Phoshotransferase/anion transport protein"/>
    <property type="match status" value="1"/>
</dbReference>
<evidence type="ECO:0000259" key="7">
    <source>
        <dbReference type="PROSITE" id="PS51372"/>
    </source>
</evidence>
<dbReference type="InterPro" id="IPR027417">
    <property type="entry name" value="P-loop_NTPase"/>
</dbReference>
<evidence type="ECO:0000256" key="2">
    <source>
        <dbReference type="ARBA" id="ARBA00022741"/>
    </source>
</evidence>
<protein>
    <submittedName>
        <fullName evidence="8">Transcriptional regulator containing an AAA-type ATPase domain and a DNA-binding domain</fullName>
    </submittedName>
</protein>
<dbReference type="Gene3D" id="3.40.50.510">
    <property type="entry name" value="Phosphotransferase system, mannose-type IIA component"/>
    <property type="match status" value="1"/>
</dbReference>
<dbReference type="GO" id="GO:0016020">
    <property type="term" value="C:membrane"/>
    <property type="evidence" value="ECO:0007669"/>
    <property type="project" value="InterPro"/>
</dbReference>
<keyword evidence="8" id="KW-0238">DNA-binding</keyword>
<dbReference type="PROSITE" id="PS50045">
    <property type="entry name" value="SIGMA54_INTERACT_4"/>
    <property type="match status" value="1"/>
</dbReference>
<dbReference type="Pfam" id="PF00359">
    <property type="entry name" value="PTS_EIIA_2"/>
    <property type="match status" value="1"/>
</dbReference>
<dbReference type="RefSeq" id="WP_073269621.1">
    <property type="nucleotide sequence ID" value="NZ_FQTU01000003.1"/>
</dbReference>
<accession>A0A1M4U2H5</accession>
<keyword evidence="9" id="KW-1185">Reference proteome</keyword>
<dbReference type="EMBL" id="FQTU01000003">
    <property type="protein sequence ID" value="SHE50959.1"/>
    <property type="molecule type" value="Genomic_DNA"/>
</dbReference>
<dbReference type="InterPro" id="IPR002078">
    <property type="entry name" value="Sigma_54_int"/>
</dbReference>
<dbReference type="SUPFAM" id="SSF53062">
    <property type="entry name" value="PTS system fructose IIA component-like"/>
    <property type="match status" value="1"/>
</dbReference>
<reference evidence="8 9" key="1">
    <citation type="submission" date="2016-11" db="EMBL/GenBank/DDBJ databases">
        <authorList>
            <person name="Jaros S."/>
            <person name="Januszkiewicz K."/>
            <person name="Wedrychowicz H."/>
        </authorList>
    </citation>
    <scope>NUCLEOTIDE SEQUENCE [LARGE SCALE GENOMIC DNA]</scope>
    <source>
        <strain evidence="8 9">DSM 14828</strain>
    </source>
</reference>
<dbReference type="PROSITE" id="PS51372">
    <property type="entry name" value="PRD_2"/>
    <property type="match status" value="1"/>
</dbReference>
<dbReference type="Gene3D" id="1.10.10.60">
    <property type="entry name" value="Homeodomain-like"/>
    <property type="match status" value="1"/>
</dbReference>
<dbReference type="CDD" id="cd00009">
    <property type="entry name" value="AAA"/>
    <property type="match status" value="1"/>
</dbReference>
<dbReference type="Pfam" id="PF00158">
    <property type="entry name" value="Sigma54_activat"/>
    <property type="match status" value="1"/>
</dbReference>
<organism evidence="8 9">
    <name type="scientific">Alkalibacter saccharofermentans DSM 14828</name>
    <dbReference type="NCBI Taxonomy" id="1120975"/>
    <lineage>
        <taxon>Bacteria</taxon>
        <taxon>Bacillati</taxon>
        <taxon>Bacillota</taxon>
        <taxon>Clostridia</taxon>
        <taxon>Eubacteriales</taxon>
        <taxon>Eubacteriaceae</taxon>
        <taxon>Alkalibacter</taxon>
    </lineage>
</organism>
<keyword evidence="2" id="KW-0547">Nucleotide-binding</keyword>
<dbReference type="STRING" id="1120975.SAMN02746064_00621"/>
<evidence type="ECO:0000256" key="1">
    <source>
        <dbReference type="ARBA" id="ARBA00022679"/>
    </source>
</evidence>
<dbReference type="Gene3D" id="1.10.1790.10">
    <property type="entry name" value="PRD domain"/>
    <property type="match status" value="1"/>
</dbReference>
<dbReference type="PROSITE" id="PS51096">
    <property type="entry name" value="PTS_EIIA_TYPE_4"/>
    <property type="match status" value="1"/>
</dbReference>
<dbReference type="InterPro" id="IPR011608">
    <property type="entry name" value="PRD"/>
</dbReference>
<dbReference type="Gene3D" id="3.40.50.300">
    <property type="entry name" value="P-loop containing nucleotide triphosphate hydrolases"/>
    <property type="match status" value="1"/>
</dbReference>
<dbReference type="Pfam" id="PF00874">
    <property type="entry name" value="PRD"/>
    <property type="match status" value="1"/>
</dbReference>
<dbReference type="GO" id="GO:0005524">
    <property type="term" value="F:ATP binding"/>
    <property type="evidence" value="ECO:0007669"/>
    <property type="project" value="UniProtKB-KW"/>
</dbReference>
<evidence type="ECO:0000313" key="8">
    <source>
        <dbReference type="EMBL" id="SHE50959.1"/>
    </source>
</evidence>
<dbReference type="InterPro" id="IPR016152">
    <property type="entry name" value="PTrfase/Anion_transptr"/>
</dbReference>
<sequence length="993" mass="112784">MKEKLLQLIENEDKKNPYTDSQLSKMLGMTRSNVTILRKKLNIDDSRIRRMGLLVSDISSMMRSQSSIITITEKLKEKGYEISKNSVAQIISEHNLRGNLHENIQPKVKQESTNYEEVSVKNKGSGNVFESIIGWNGSLRNKVEQAKAAVLYPPNGLHTLIIGATGVGKSHMAEVMHKFALIVRDKRAESLPFVVFNCADYSENPQLLLSQLFGYVKGAFTGAVEDKAGLVDSASGGILFLDEVHRLPSEGQEILFQLIDKGHYRRLGDTNITRRADVMIIAATSEDIETNLLTTFRRRIPMVIELPKLEERDLDEKYDIIINFFRNEAQRIKKPLLITRNVLRDLLFYKCTGNIGQLRSDVQVVCARGLLSYITTGSTEEAITIDTEFLPSHVIQDTSYNKTSRAEIERIVHRDITIDIDYEDTEFKAQENSAYDFQENIYKDIENQYIYYKEQGCKDEDIEEVISENLENKIKDMIDIINANKYKYKKVDIESIVGKKVVDTVQKMMKIAQEEIDHIDDTLYYCLATHINATINRIRNGQKIFNPKLDYVRDHYIIEYALAEKMIEEVKNNYAIDIPEEEIAFIAMYISNYTKNSDRATNKVGVVIMTHGSIASGMANVANTLLGVDHVRSVEMSLDEKPEEAFERALNAVVEADSGKGVLILVDMGSLETFGNRITRKTGVRTLTVGRVDTLMALDATRMALLPEANLSYISKVLQEDKMIMVGENNQGIDRINSKKESIVVTICFTGEGMAKTLGEMITKEIESFGKKIKVISMRLIDSKKIEERIKELKNKYNLLAIVGTVNVYEPGVAFAYASDILKEEGLKSFADAIRQKIYDLEYVDDSGVAESLFKEEIIYMNKEIATKDEAIKFMCSDMLIKGYINESYLDGVLQRESMCPTFTENLLAIPHGYCEDVIKPGVGIMIPKDPVDWGNGRFVSIILLLALNDEAKDEFQWIYKIITDREIVKKIKNQNSSRKIVEIFNSKRKEFV</sequence>
<dbReference type="InterPro" id="IPR036634">
    <property type="entry name" value="PRD_sf"/>
</dbReference>
<dbReference type="GO" id="GO:0016740">
    <property type="term" value="F:transferase activity"/>
    <property type="evidence" value="ECO:0007669"/>
    <property type="project" value="UniProtKB-KW"/>
</dbReference>
<keyword evidence="3" id="KW-0067">ATP-binding</keyword>
<dbReference type="AlphaFoldDB" id="A0A1M4U2H5"/>
<dbReference type="InterPro" id="IPR025943">
    <property type="entry name" value="Sigma_54_int_dom_ATP-bd_2"/>
</dbReference>
<dbReference type="CDD" id="cd00211">
    <property type="entry name" value="PTS_IIA_fru"/>
    <property type="match status" value="1"/>
</dbReference>
<dbReference type="InterPro" id="IPR003593">
    <property type="entry name" value="AAA+_ATPase"/>
</dbReference>
<feature type="domain" description="PTS EIIA type-2" evidence="5">
    <location>
        <begin position="852"/>
        <end position="988"/>
    </location>
</feature>
<keyword evidence="1" id="KW-0808">Transferase</keyword>
<dbReference type="Proteomes" id="UP000184251">
    <property type="component" value="Unassembled WGS sequence"/>
</dbReference>
<evidence type="ECO:0000259" key="4">
    <source>
        <dbReference type="PROSITE" id="PS50045"/>
    </source>
</evidence>
<gene>
    <name evidence="8" type="ORF">SAMN02746064_00621</name>
</gene>
<proteinExistence type="predicted"/>
<evidence type="ECO:0000313" key="9">
    <source>
        <dbReference type="Proteomes" id="UP000184251"/>
    </source>
</evidence>